<name>V3ZEJ2_LOTGI</name>
<dbReference type="InterPro" id="IPR002048">
    <property type="entry name" value="EF_hand_dom"/>
</dbReference>
<dbReference type="OrthoDB" id="10020961at2759"/>
<dbReference type="EMBL" id="KB203888">
    <property type="protein sequence ID" value="ESO82497.1"/>
    <property type="molecule type" value="Genomic_DNA"/>
</dbReference>
<evidence type="ECO:0000313" key="5">
    <source>
        <dbReference type="Proteomes" id="UP000030746"/>
    </source>
</evidence>
<dbReference type="GO" id="GO:0005783">
    <property type="term" value="C:endoplasmic reticulum"/>
    <property type="evidence" value="ECO:0007669"/>
    <property type="project" value="TreeGrafter"/>
</dbReference>
<dbReference type="PANTHER" id="PTHR10827:SF52">
    <property type="entry name" value="IP16409P"/>
    <property type="match status" value="1"/>
</dbReference>
<reference evidence="4 5" key="1">
    <citation type="journal article" date="2013" name="Nature">
        <title>Insights into bilaterian evolution from three spiralian genomes.</title>
        <authorList>
            <person name="Simakov O."/>
            <person name="Marletaz F."/>
            <person name="Cho S.J."/>
            <person name="Edsinger-Gonzales E."/>
            <person name="Havlak P."/>
            <person name="Hellsten U."/>
            <person name="Kuo D.H."/>
            <person name="Larsson T."/>
            <person name="Lv J."/>
            <person name="Arendt D."/>
            <person name="Savage R."/>
            <person name="Osoegawa K."/>
            <person name="de Jong P."/>
            <person name="Grimwood J."/>
            <person name="Chapman J.A."/>
            <person name="Shapiro H."/>
            <person name="Aerts A."/>
            <person name="Otillar R.P."/>
            <person name="Terry A.Y."/>
            <person name="Boore J.L."/>
            <person name="Grigoriev I.V."/>
            <person name="Lindberg D.R."/>
            <person name="Seaver E.C."/>
            <person name="Weisblat D.A."/>
            <person name="Putnam N.H."/>
            <person name="Rokhsar D.S."/>
        </authorList>
    </citation>
    <scope>NUCLEOTIDE SEQUENCE [LARGE SCALE GENOMIC DNA]</scope>
</reference>
<keyword evidence="1" id="KW-0106">Calcium</keyword>
<dbReference type="PROSITE" id="PS50222">
    <property type="entry name" value="EF_HAND_2"/>
    <property type="match status" value="1"/>
</dbReference>
<proteinExistence type="predicted"/>
<feature type="signal peptide" evidence="2">
    <location>
        <begin position="1"/>
        <end position="21"/>
    </location>
</feature>
<dbReference type="GeneID" id="20241291"/>
<feature type="chain" id="PRO_5004716014" description="EF-hand domain-containing protein" evidence="2">
    <location>
        <begin position="22"/>
        <end position="248"/>
    </location>
</feature>
<dbReference type="InterPro" id="IPR011992">
    <property type="entry name" value="EF-hand-dom_pair"/>
</dbReference>
<dbReference type="PROSITE" id="PS00018">
    <property type="entry name" value="EF_HAND_1"/>
    <property type="match status" value="3"/>
</dbReference>
<protein>
    <recommendedName>
        <fullName evidence="3">EF-hand domain-containing protein</fullName>
    </recommendedName>
</protein>
<organism evidence="4 5">
    <name type="scientific">Lottia gigantea</name>
    <name type="common">Giant owl limpet</name>
    <dbReference type="NCBI Taxonomy" id="225164"/>
    <lineage>
        <taxon>Eukaryota</taxon>
        <taxon>Metazoa</taxon>
        <taxon>Spiralia</taxon>
        <taxon>Lophotrochozoa</taxon>
        <taxon>Mollusca</taxon>
        <taxon>Gastropoda</taxon>
        <taxon>Patellogastropoda</taxon>
        <taxon>Lottioidea</taxon>
        <taxon>Lottiidae</taxon>
        <taxon>Lottia</taxon>
    </lineage>
</organism>
<dbReference type="CTD" id="20241291"/>
<gene>
    <name evidence="4" type="ORF">LOTGIDRAFT_169971</name>
</gene>
<evidence type="ECO:0000256" key="2">
    <source>
        <dbReference type="SAM" id="SignalP"/>
    </source>
</evidence>
<dbReference type="Proteomes" id="UP000030746">
    <property type="component" value="Unassembled WGS sequence"/>
</dbReference>
<feature type="domain" description="EF-hand" evidence="3">
    <location>
        <begin position="167"/>
        <end position="202"/>
    </location>
</feature>
<dbReference type="GO" id="GO:0005509">
    <property type="term" value="F:calcium ion binding"/>
    <property type="evidence" value="ECO:0007669"/>
    <property type="project" value="InterPro"/>
</dbReference>
<keyword evidence="2" id="KW-0732">Signal</keyword>
<dbReference type="HOGENOM" id="CLU_1222301_0_0_1"/>
<dbReference type="SMART" id="SM00054">
    <property type="entry name" value="EFh"/>
    <property type="match status" value="2"/>
</dbReference>
<evidence type="ECO:0000259" key="3">
    <source>
        <dbReference type="PROSITE" id="PS50222"/>
    </source>
</evidence>
<sequence length="248" mass="28306">MVHRMTVKFLVCICAVQLVYSDIITNIKTEAGVETLLQERFHFYLLDFDDNNLITLDNCLRGFLIDDINNDGKVTYDEVISNPDTPNAPLYIFQAWDADGDGSLSLRDIIMSFQLLPGTGNEMDLLEYLTLEVSRLNATTGPTMKIQSFIHAERDFFIIDENDDNVLTRMEFQVEFRQADKDKNGNLDESEVRNMFPMRSTPPKRICPSTTSCSVNDVLPLFDSADKNGDSELTIKEYIQHFGHLIEI</sequence>
<dbReference type="KEGG" id="lgi:LOTGIDRAFT_169971"/>
<dbReference type="RefSeq" id="XP_009066849.1">
    <property type="nucleotide sequence ID" value="XM_009068601.1"/>
</dbReference>
<dbReference type="PANTHER" id="PTHR10827">
    <property type="entry name" value="RETICULOCALBIN"/>
    <property type="match status" value="1"/>
</dbReference>
<evidence type="ECO:0000256" key="1">
    <source>
        <dbReference type="ARBA" id="ARBA00022837"/>
    </source>
</evidence>
<dbReference type="Gene3D" id="1.10.238.10">
    <property type="entry name" value="EF-hand"/>
    <property type="match status" value="1"/>
</dbReference>
<dbReference type="InterPro" id="IPR018247">
    <property type="entry name" value="EF_Hand_1_Ca_BS"/>
</dbReference>
<dbReference type="SUPFAM" id="SSF47473">
    <property type="entry name" value="EF-hand"/>
    <property type="match status" value="1"/>
</dbReference>
<accession>V3ZEJ2</accession>
<evidence type="ECO:0000313" key="4">
    <source>
        <dbReference type="EMBL" id="ESO82497.1"/>
    </source>
</evidence>
<keyword evidence="5" id="KW-1185">Reference proteome</keyword>
<dbReference type="Pfam" id="PF13202">
    <property type="entry name" value="EF-hand_5"/>
    <property type="match status" value="1"/>
</dbReference>
<dbReference type="AlphaFoldDB" id="V3ZEJ2"/>